<gene>
    <name evidence="6" type="ORF">HX110_05710</name>
</gene>
<accession>A0AB35M1B8</accession>
<dbReference type="PANTHER" id="PTHR34478">
    <property type="entry name" value="PROTEIN LEMA"/>
    <property type="match status" value="1"/>
</dbReference>
<dbReference type="Proteomes" id="UP001174419">
    <property type="component" value="Unassembled WGS sequence"/>
</dbReference>
<dbReference type="InterPro" id="IPR023353">
    <property type="entry name" value="LemA-like_dom_sf"/>
</dbReference>
<dbReference type="Pfam" id="PF04011">
    <property type="entry name" value="LemA"/>
    <property type="match status" value="1"/>
</dbReference>
<organism evidence="6 7">
    <name type="scientific">Acinetobacter towneri</name>
    <dbReference type="NCBI Taxonomy" id="202956"/>
    <lineage>
        <taxon>Bacteria</taxon>
        <taxon>Pseudomonadati</taxon>
        <taxon>Pseudomonadota</taxon>
        <taxon>Gammaproteobacteria</taxon>
        <taxon>Moraxellales</taxon>
        <taxon>Moraxellaceae</taxon>
        <taxon>Acinetobacter</taxon>
    </lineage>
</organism>
<dbReference type="EMBL" id="JACANG010000007">
    <property type="protein sequence ID" value="MDM1718648.1"/>
    <property type="molecule type" value="Genomic_DNA"/>
</dbReference>
<proteinExistence type="inferred from homology"/>
<keyword evidence="4" id="KW-1133">Transmembrane helix</keyword>
<evidence type="ECO:0000256" key="4">
    <source>
        <dbReference type="ARBA" id="ARBA00022989"/>
    </source>
</evidence>
<evidence type="ECO:0000256" key="1">
    <source>
        <dbReference type="ARBA" id="ARBA00004167"/>
    </source>
</evidence>
<protein>
    <submittedName>
        <fullName evidence="6">LemA family protein</fullName>
    </submittedName>
</protein>
<dbReference type="Gene3D" id="1.20.1440.20">
    <property type="entry name" value="LemA-like domain"/>
    <property type="match status" value="1"/>
</dbReference>
<reference evidence="6" key="2">
    <citation type="journal article" date="2022" name="Sci. Total Environ.">
        <title>Prevalence, transmission, and molecular epidemiology of tet(X)-positive bacteria among humans, animals, and environmental niches in China: An epidemiological, and genomic-based study.</title>
        <authorList>
            <person name="Dong N."/>
            <person name="Zeng Y."/>
            <person name="Cai C."/>
            <person name="Sun C."/>
            <person name="Lu J."/>
            <person name="Liu C."/>
            <person name="Zhou H."/>
            <person name="Sun Q."/>
            <person name="Shu L."/>
            <person name="Wang H."/>
            <person name="Wang Y."/>
            <person name="Wang S."/>
            <person name="Wu C."/>
            <person name="Chan E.W."/>
            <person name="Chen G."/>
            <person name="Shen Z."/>
            <person name="Chen S."/>
            <person name="Zhang R."/>
        </authorList>
    </citation>
    <scope>NUCLEOTIDE SEQUENCE</scope>
    <source>
        <strain evidence="6">DF49-4</strain>
    </source>
</reference>
<dbReference type="AlphaFoldDB" id="A0AB35M1B8"/>
<evidence type="ECO:0000256" key="2">
    <source>
        <dbReference type="ARBA" id="ARBA00008854"/>
    </source>
</evidence>
<dbReference type="GO" id="GO:0016020">
    <property type="term" value="C:membrane"/>
    <property type="evidence" value="ECO:0007669"/>
    <property type="project" value="UniProtKB-SubCell"/>
</dbReference>
<name>A0AB35M1B8_9GAMM</name>
<dbReference type="SUPFAM" id="SSF140478">
    <property type="entry name" value="LemA-like"/>
    <property type="match status" value="1"/>
</dbReference>
<comment type="caution">
    <text evidence="6">The sequence shown here is derived from an EMBL/GenBank/DDBJ whole genome shotgun (WGS) entry which is preliminary data.</text>
</comment>
<comment type="subcellular location">
    <subcellularLocation>
        <location evidence="1">Membrane</location>
        <topology evidence="1">Single-pass membrane protein</topology>
    </subcellularLocation>
</comment>
<evidence type="ECO:0000256" key="5">
    <source>
        <dbReference type="ARBA" id="ARBA00023136"/>
    </source>
</evidence>
<dbReference type="InterPro" id="IPR007156">
    <property type="entry name" value="MamQ_LemA"/>
</dbReference>
<reference evidence="6" key="1">
    <citation type="submission" date="2020-06" db="EMBL/GenBank/DDBJ databases">
        <authorList>
            <person name="Dong N."/>
        </authorList>
    </citation>
    <scope>NUCLEOTIDE SEQUENCE</scope>
    <source>
        <strain evidence="6">DF49-4</strain>
    </source>
</reference>
<evidence type="ECO:0000313" key="6">
    <source>
        <dbReference type="EMBL" id="MDM1718648.1"/>
    </source>
</evidence>
<evidence type="ECO:0000313" key="7">
    <source>
        <dbReference type="Proteomes" id="UP001174419"/>
    </source>
</evidence>
<dbReference type="PANTHER" id="PTHR34478:SF1">
    <property type="entry name" value="PROTEIN LEMA"/>
    <property type="match status" value="1"/>
</dbReference>
<comment type="similarity">
    <text evidence="2">Belongs to the LemA family.</text>
</comment>
<keyword evidence="5" id="KW-0472">Membrane</keyword>
<dbReference type="RefSeq" id="WP_158660398.1">
    <property type="nucleotide sequence ID" value="NZ_AP031566.1"/>
</dbReference>
<keyword evidence="3" id="KW-0812">Transmembrane</keyword>
<evidence type="ECO:0000256" key="3">
    <source>
        <dbReference type="ARBA" id="ARBA00022692"/>
    </source>
</evidence>
<sequence>MWLWILLALIAAIIYLVLTSYNSLQRKAHDIKESLSNISVSISKKVNLINQLMDVVRGYQESEQLTHLTVVKETGMNAIYSSYQDSNMMLTNLQGMAERYPDLKADQQYHRLITNIEQCEHEISQWRNEYNARVKAYNSHRSSIPTIFVANGMGFSEAPYLDLTIENAEQTILKDFKMDDGERLNALFKSAKDNIVDGSKALASTSKVVLDKAADTSKKIASSEQVQGIVDKANVYMGKPSTTKFFYLLSDSTPKGPVKIEEIIMLAEDPNWVEQVRLSEVGTEQWMSFEEWTTLHTQPTLQLQQRDI</sequence>